<reference evidence="2 3" key="1">
    <citation type="journal article" date="2013" name="J. Biotechnol.">
        <title>Establishment and interpretation of the genome sequence of the phytopathogenic fungus Rhizoctonia solani AG1-IB isolate 7/3/14.</title>
        <authorList>
            <person name="Wibberg D.W."/>
            <person name="Jelonek L.J."/>
            <person name="Rupp O.R."/>
            <person name="Hennig M.H."/>
            <person name="Eikmeyer F.E."/>
            <person name="Goesmann A.G."/>
            <person name="Hartmann A.H."/>
            <person name="Borriss R.B."/>
            <person name="Grosch R.G."/>
            <person name="Puehler A.P."/>
            <person name="Schlueter A.S."/>
        </authorList>
    </citation>
    <scope>NUCLEOTIDE SEQUENCE [LARGE SCALE GENOMIC DNA]</scope>
    <source>
        <strain evidence="3">AG1-IB / isolate 7/3/14</strain>
    </source>
</reference>
<evidence type="ECO:0000313" key="2">
    <source>
        <dbReference type="EMBL" id="CCO35587.1"/>
    </source>
</evidence>
<dbReference type="Pfam" id="PF00656">
    <property type="entry name" value="Peptidase_C14"/>
    <property type="match status" value="1"/>
</dbReference>
<proteinExistence type="predicted"/>
<evidence type="ECO:0000313" key="3">
    <source>
        <dbReference type="Proteomes" id="UP000012065"/>
    </source>
</evidence>
<dbReference type="EMBL" id="CAOJ01014791">
    <property type="protein sequence ID" value="CCO35587.1"/>
    <property type="molecule type" value="Genomic_DNA"/>
</dbReference>
<dbReference type="HOGENOM" id="CLU_987588_0_0_1"/>
<dbReference type="GO" id="GO:0006508">
    <property type="term" value="P:proteolysis"/>
    <property type="evidence" value="ECO:0007669"/>
    <property type="project" value="InterPro"/>
</dbReference>
<organism evidence="2 3">
    <name type="scientific">Thanatephorus cucumeris (strain AG1-IB / isolate 7/3/14)</name>
    <name type="common">Lettuce bottom rot fungus</name>
    <name type="synonym">Rhizoctonia solani</name>
    <dbReference type="NCBI Taxonomy" id="1108050"/>
    <lineage>
        <taxon>Eukaryota</taxon>
        <taxon>Fungi</taxon>
        <taxon>Dikarya</taxon>
        <taxon>Basidiomycota</taxon>
        <taxon>Agaricomycotina</taxon>
        <taxon>Agaricomycetes</taxon>
        <taxon>Cantharellales</taxon>
        <taxon>Ceratobasidiaceae</taxon>
        <taxon>Rhizoctonia</taxon>
        <taxon>Rhizoctonia solani AG-1</taxon>
    </lineage>
</organism>
<protein>
    <recommendedName>
        <fullName evidence="1">Peptidase C14 caspase domain-containing protein</fullName>
    </recommendedName>
</protein>
<name>M5CG67_THACB</name>
<dbReference type="InterPro" id="IPR011600">
    <property type="entry name" value="Pept_C14_caspase"/>
</dbReference>
<accession>M5CG67</accession>
<feature type="domain" description="Peptidase C14 caspase" evidence="1">
    <location>
        <begin position="192"/>
        <end position="261"/>
    </location>
</feature>
<gene>
    <name evidence="2" type="ORF">BN14_09705</name>
</gene>
<comment type="caution">
    <text evidence="2">The sequence shown here is derived from an EMBL/GenBank/DDBJ whole genome shotgun (WGS) entry which is preliminary data.</text>
</comment>
<evidence type="ECO:0000259" key="1">
    <source>
        <dbReference type="Pfam" id="PF00656"/>
    </source>
</evidence>
<sequence>MLLFLTRGPGALELDPQLLATHPAPCNDTQNSGLLAGLYGTIPSVRLGDACALVITIDYKTSPRDYSDWANKPGFTLTGATGDCNAVQGILKQVGLSTEHIKCLSNEEATHSNINSSRAWVDVAIQEIRMTYVAIYHYGKAKLLLKDWQIITDLCYGYNFNRLPYVLTFGIDGPYWGISDEWQEQGYQPSFSNTVLHFAAGSFDEVTYENSVGGFFTQVACKVMKEPRTLPDLLMRVRAGVCERIHSYSDKFSQTPQLYASHELDLYDKDVLQLFGWFGPMP</sequence>
<dbReference type="AlphaFoldDB" id="M5CG67"/>
<dbReference type="GO" id="GO:0004197">
    <property type="term" value="F:cysteine-type endopeptidase activity"/>
    <property type="evidence" value="ECO:0007669"/>
    <property type="project" value="InterPro"/>
</dbReference>
<dbReference type="Proteomes" id="UP000012065">
    <property type="component" value="Unassembled WGS sequence"/>
</dbReference>